<dbReference type="CTD" id="20237891"/>
<proteinExistence type="predicted"/>
<evidence type="ECO:0000313" key="3">
    <source>
        <dbReference type="Proteomes" id="UP000030746"/>
    </source>
</evidence>
<gene>
    <name evidence="2" type="ORF">LOTGIDRAFT_158847</name>
</gene>
<organism evidence="2 3">
    <name type="scientific">Lottia gigantea</name>
    <name type="common">Giant owl limpet</name>
    <dbReference type="NCBI Taxonomy" id="225164"/>
    <lineage>
        <taxon>Eukaryota</taxon>
        <taxon>Metazoa</taxon>
        <taxon>Spiralia</taxon>
        <taxon>Lophotrochozoa</taxon>
        <taxon>Mollusca</taxon>
        <taxon>Gastropoda</taxon>
        <taxon>Patellogastropoda</taxon>
        <taxon>Lottioidea</taxon>
        <taxon>Lottiidae</taxon>
        <taxon>Lottia</taxon>
    </lineage>
</organism>
<evidence type="ECO:0000313" key="2">
    <source>
        <dbReference type="EMBL" id="ESO98891.1"/>
    </source>
</evidence>
<keyword evidence="3" id="KW-1185">Reference proteome</keyword>
<feature type="compositionally biased region" description="Basic and acidic residues" evidence="1">
    <location>
        <begin position="208"/>
        <end position="218"/>
    </location>
</feature>
<feature type="region of interest" description="Disordered" evidence="1">
    <location>
        <begin position="572"/>
        <end position="591"/>
    </location>
</feature>
<dbReference type="KEGG" id="lgi:LOTGIDRAFT_158847"/>
<protein>
    <submittedName>
        <fullName evidence="2">Uncharacterized protein</fullName>
    </submittedName>
</protein>
<dbReference type="AlphaFoldDB" id="V4AYV8"/>
<dbReference type="Proteomes" id="UP000030746">
    <property type="component" value="Unassembled WGS sequence"/>
</dbReference>
<dbReference type="OrthoDB" id="6109416at2759"/>
<sequence>MSAGNRNSYKNPSYFGPDTVYDTWKNELEIWRRVTDLDADKQALAITLSLTGRARERAVQIPADYLDSERGVDILIAKLDDVFKKETKDATYEAYLSFENFRKTDDMSIETYVIEFERLNTRLVRYGMELPDAVLAFKLLDNACLSTQERQMSLTAAADLTYSDMKSALKRIFGAKIPDVPTSSVKLEVNATASSRRFIRGKYQTSESRNDQTLEDPVKGTNPLNRFGKRSRCAICQSTYHWAKDCQHKKESVNIATNKDEDTDDWCNITLLVDNKQKSQLQFVFDEEQLDIFVVESSGAGVLDTACTKTVCGCQWYNDYLSRFHPNLVKLIQTFPSDRTFRFGDGVSVRSLKMVKIPIVMGRQRCMLEVEVVDTNIPLLLSRSSLKKADASLDLKNDSATMFGHNVRLDFTASGHYCVDLLPCVNDEQFHDVLFNFDELTTKEKQKTLIKLHRQFVPTSPNLPSVLQDSLPALDGSSTSRTVAEHLSTLHKARTEFTRAECSDRIRRALKSNVRTFNDTVFNSGDKVFYKRPDSDKWKGPGIVIGIDSSVVFVRHGGSCVRVHKSRVIKQHENDTVSNDQNIDTEDDVTVDKKLDNESENETSSDNQDNDDHHAVHNDNHQPLKLKAGMLMSFNEKGSQVTKKVRIMSRAGKATGKHKDWYNTEILEPVGDSGSRAFDLSEVENLKELDNLDDENVMKYKTTINDISKTLRC</sequence>
<evidence type="ECO:0000256" key="1">
    <source>
        <dbReference type="SAM" id="MobiDB-lite"/>
    </source>
</evidence>
<name>V4AYV8_LOTGI</name>
<accession>V4AYV8</accession>
<feature type="compositionally biased region" description="Basic and acidic residues" evidence="1">
    <location>
        <begin position="610"/>
        <end position="619"/>
    </location>
</feature>
<reference evidence="2 3" key="1">
    <citation type="journal article" date="2013" name="Nature">
        <title>Insights into bilaterian evolution from three spiralian genomes.</title>
        <authorList>
            <person name="Simakov O."/>
            <person name="Marletaz F."/>
            <person name="Cho S.J."/>
            <person name="Edsinger-Gonzales E."/>
            <person name="Havlak P."/>
            <person name="Hellsten U."/>
            <person name="Kuo D.H."/>
            <person name="Larsson T."/>
            <person name="Lv J."/>
            <person name="Arendt D."/>
            <person name="Savage R."/>
            <person name="Osoegawa K."/>
            <person name="de Jong P."/>
            <person name="Grimwood J."/>
            <person name="Chapman J.A."/>
            <person name="Shapiro H."/>
            <person name="Aerts A."/>
            <person name="Otillar R.P."/>
            <person name="Terry A.Y."/>
            <person name="Boore J.L."/>
            <person name="Grigoriev I.V."/>
            <person name="Lindberg D.R."/>
            <person name="Seaver E.C."/>
            <person name="Weisblat D.A."/>
            <person name="Putnam N.H."/>
            <person name="Rokhsar D.S."/>
        </authorList>
    </citation>
    <scope>NUCLEOTIDE SEQUENCE [LARGE SCALE GENOMIC DNA]</scope>
</reference>
<dbReference type="HOGENOM" id="CLU_387472_0_0_1"/>
<dbReference type="EMBL" id="KB201205">
    <property type="protein sequence ID" value="ESO98891.1"/>
    <property type="molecule type" value="Genomic_DNA"/>
</dbReference>
<dbReference type="GeneID" id="20237891"/>
<dbReference type="RefSeq" id="XP_009050518.1">
    <property type="nucleotide sequence ID" value="XM_009052270.1"/>
</dbReference>
<feature type="region of interest" description="Disordered" evidence="1">
    <location>
        <begin position="202"/>
        <end position="221"/>
    </location>
</feature>
<feature type="region of interest" description="Disordered" evidence="1">
    <location>
        <begin position="596"/>
        <end position="619"/>
    </location>
</feature>